<dbReference type="Pfam" id="PF02592">
    <property type="entry name" value="Vut_1"/>
    <property type="match status" value="1"/>
</dbReference>
<feature type="transmembrane region" description="Helical" evidence="1">
    <location>
        <begin position="32"/>
        <end position="54"/>
    </location>
</feature>
<dbReference type="AlphaFoldDB" id="A0A1M5SKF9"/>
<keyword evidence="1" id="KW-0812">Transmembrane</keyword>
<dbReference type="OrthoDB" id="9805479at2"/>
<evidence type="ECO:0000313" key="2">
    <source>
        <dbReference type="EMBL" id="SHH39072.1"/>
    </source>
</evidence>
<comment type="subcellular location">
    <subcellularLocation>
        <location evidence="1">Cell membrane</location>
        <topology evidence="1">Multi-pass membrane protein</topology>
    </subcellularLocation>
</comment>
<dbReference type="EMBL" id="FQXN01000003">
    <property type="protein sequence ID" value="SHH39072.1"/>
    <property type="molecule type" value="Genomic_DNA"/>
</dbReference>
<gene>
    <name evidence="2" type="ORF">SAMN02745199_0928</name>
</gene>
<dbReference type="PANTHER" id="PTHR34300">
    <property type="entry name" value="QUEUOSINE PRECURSOR TRANSPORTER-RELATED"/>
    <property type="match status" value="1"/>
</dbReference>
<feature type="transmembrane region" description="Helical" evidence="1">
    <location>
        <begin position="141"/>
        <end position="165"/>
    </location>
</feature>
<proteinExistence type="inferred from homology"/>
<evidence type="ECO:0000256" key="1">
    <source>
        <dbReference type="HAMAP-Rule" id="MF_02088"/>
    </source>
</evidence>
<name>A0A1M5SKF9_9BACT</name>
<keyword evidence="1" id="KW-0472">Membrane</keyword>
<protein>
    <recommendedName>
        <fullName evidence="1">Probable queuosine precursor transporter</fullName>
        <shortName evidence="1">Q precursor transporter</shortName>
    </recommendedName>
</protein>
<evidence type="ECO:0000313" key="3">
    <source>
        <dbReference type="Proteomes" id="UP000242592"/>
    </source>
</evidence>
<dbReference type="STRING" id="1123380.SAMN02745199_0928"/>
<reference evidence="3" key="1">
    <citation type="submission" date="2016-11" db="EMBL/GenBank/DDBJ databases">
        <authorList>
            <person name="Varghese N."/>
            <person name="Submissions S."/>
        </authorList>
    </citation>
    <scope>NUCLEOTIDE SEQUENCE [LARGE SCALE GENOMIC DNA]</scope>
    <source>
        <strain evidence="3">DSM 15807</strain>
    </source>
</reference>
<feature type="transmembrane region" description="Helical" evidence="1">
    <location>
        <begin position="177"/>
        <end position="199"/>
    </location>
</feature>
<feature type="transmembrane region" description="Helical" evidence="1">
    <location>
        <begin position="66"/>
        <end position="87"/>
    </location>
</feature>
<keyword evidence="1" id="KW-1003">Cell membrane</keyword>
<accession>A0A1M5SKF9</accession>
<dbReference type="HAMAP" id="MF_02088">
    <property type="entry name" value="Q_prec_transport"/>
    <property type="match status" value="1"/>
</dbReference>
<sequence>MEKTTEKLLVLTGLFTSIIIISNIIAGKLVNIGPFVITLSVLIYPLSFSLSAIILEIFGEQIAKKVIYTGFLSSFLLVIFSFITIIYPPSSIFKNNEAYLIVFNSTPRIIFASFLAYFFAQNINLWAFNFSKTLFKNENVYFRNFFSMFLTQFVDSFIFVSISFFGTYEANQLINMIFSQYIIKLTFSILNSPIISFTIKKLKKDLVFE</sequence>
<feature type="transmembrane region" description="Helical" evidence="1">
    <location>
        <begin position="7"/>
        <end position="26"/>
    </location>
</feature>
<comment type="similarity">
    <text evidence="1">Belongs to the vitamin uptake transporter (VUT/ECF) (TC 2.A.88) family. Q precursor transporter subfamily.</text>
</comment>
<dbReference type="Proteomes" id="UP000242592">
    <property type="component" value="Unassembled WGS sequence"/>
</dbReference>
<keyword evidence="3" id="KW-1185">Reference proteome</keyword>
<feature type="transmembrane region" description="Helical" evidence="1">
    <location>
        <begin position="99"/>
        <end position="120"/>
    </location>
</feature>
<dbReference type="NCBIfam" id="TIGR00697">
    <property type="entry name" value="queuosine precursor transporter"/>
    <property type="match status" value="1"/>
</dbReference>
<organism evidence="2 3">
    <name type="scientific">Thermosipho atlanticus DSM 15807</name>
    <dbReference type="NCBI Taxonomy" id="1123380"/>
    <lineage>
        <taxon>Bacteria</taxon>
        <taxon>Thermotogati</taxon>
        <taxon>Thermotogota</taxon>
        <taxon>Thermotogae</taxon>
        <taxon>Thermotogales</taxon>
        <taxon>Fervidobacteriaceae</taxon>
        <taxon>Thermosipho</taxon>
    </lineage>
</organism>
<keyword evidence="1" id="KW-0813">Transport</keyword>
<dbReference type="PANTHER" id="PTHR34300:SF2">
    <property type="entry name" value="QUEUOSINE PRECURSOR TRANSPORTER-RELATED"/>
    <property type="match status" value="1"/>
</dbReference>
<keyword evidence="1" id="KW-1133">Transmembrane helix</keyword>
<dbReference type="InterPro" id="IPR003744">
    <property type="entry name" value="YhhQ"/>
</dbReference>
<comment type="function">
    <text evidence="1">Involved in the import of queuosine (Q) precursors, required for Q precursor salvage.</text>
</comment>
<dbReference type="RefSeq" id="WP_073072762.1">
    <property type="nucleotide sequence ID" value="NZ_FQXN01000003.1"/>
</dbReference>
<dbReference type="GO" id="GO:0005886">
    <property type="term" value="C:plasma membrane"/>
    <property type="evidence" value="ECO:0007669"/>
    <property type="project" value="UniProtKB-SubCell"/>
</dbReference>
<dbReference type="GO" id="GO:0022857">
    <property type="term" value="F:transmembrane transporter activity"/>
    <property type="evidence" value="ECO:0007669"/>
    <property type="project" value="UniProtKB-UniRule"/>
</dbReference>